<protein>
    <recommendedName>
        <fullName evidence="10">Transient receptor potential cation channel protein painless</fullName>
    </recommendedName>
</protein>
<feature type="transmembrane region" description="Helical" evidence="7">
    <location>
        <begin position="493"/>
        <end position="514"/>
    </location>
</feature>
<dbReference type="GO" id="GO:1902495">
    <property type="term" value="C:transmembrane transporter complex"/>
    <property type="evidence" value="ECO:0007669"/>
    <property type="project" value="TreeGrafter"/>
</dbReference>
<dbReference type="InterPro" id="IPR052076">
    <property type="entry name" value="TRP_cation_channel"/>
</dbReference>
<dbReference type="PANTHER" id="PTHR47143:SF4">
    <property type="entry name" value="TRANSIENT RECEPTOR POTENTIAL CATION CHANNEL PROTEIN PAINLESS"/>
    <property type="match status" value="1"/>
</dbReference>
<dbReference type="SUPFAM" id="SSF48403">
    <property type="entry name" value="Ankyrin repeat"/>
    <property type="match status" value="1"/>
</dbReference>
<evidence type="ECO:0000256" key="4">
    <source>
        <dbReference type="ARBA" id="ARBA00023043"/>
    </source>
</evidence>
<dbReference type="Pfam" id="PF00023">
    <property type="entry name" value="Ank"/>
    <property type="match status" value="1"/>
</dbReference>
<reference evidence="8" key="1">
    <citation type="journal article" date="2023" name="G3 (Bethesda)">
        <title>Whole genome assemblies of Zophobas morio and Tenebrio molitor.</title>
        <authorList>
            <person name="Kaur S."/>
            <person name="Stinson S.A."/>
            <person name="diCenzo G.C."/>
        </authorList>
    </citation>
    <scope>NUCLEOTIDE SEQUENCE</scope>
    <source>
        <strain evidence="8">QUZm001</strain>
    </source>
</reference>
<feature type="transmembrane region" description="Helical" evidence="7">
    <location>
        <begin position="461"/>
        <end position="486"/>
    </location>
</feature>
<dbReference type="InterPro" id="IPR036770">
    <property type="entry name" value="Ankyrin_rpt-contain_sf"/>
</dbReference>
<evidence type="ECO:0000256" key="1">
    <source>
        <dbReference type="ARBA" id="ARBA00022448"/>
    </source>
</evidence>
<keyword evidence="5" id="KW-0406">Ion transport</keyword>
<dbReference type="Proteomes" id="UP001168821">
    <property type="component" value="Unassembled WGS sequence"/>
</dbReference>
<keyword evidence="2" id="KW-0716">Sensory transduction</keyword>
<gene>
    <name evidence="8" type="ORF">Zmor_027583</name>
</gene>
<keyword evidence="6" id="KW-0407">Ion channel</keyword>
<dbReference type="AlphaFoldDB" id="A0AA38M284"/>
<dbReference type="Gene3D" id="1.25.40.20">
    <property type="entry name" value="Ankyrin repeat-containing domain"/>
    <property type="match status" value="3"/>
</dbReference>
<evidence type="ECO:0000256" key="3">
    <source>
        <dbReference type="ARBA" id="ARBA00022737"/>
    </source>
</evidence>
<keyword evidence="7" id="KW-0812">Transmembrane</keyword>
<keyword evidence="1" id="KW-0813">Transport</keyword>
<comment type="caution">
    <text evidence="8">The sequence shown here is derived from an EMBL/GenBank/DDBJ whole genome shotgun (WGS) entry which is preliminary data.</text>
</comment>
<evidence type="ECO:0000256" key="7">
    <source>
        <dbReference type="SAM" id="Phobius"/>
    </source>
</evidence>
<feature type="transmembrane region" description="Helical" evidence="7">
    <location>
        <begin position="557"/>
        <end position="577"/>
    </location>
</feature>
<evidence type="ECO:0000256" key="6">
    <source>
        <dbReference type="ARBA" id="ARBA00023303"/>
    </source>
</evidence>
<evidence type="ECO:0000256" key="5">
    <source>
        <dbReference type="ARBA" id="ARBA00023065"/>
    </source>
</evidence>
<name>A0AA38M284_9CUCU</name>
<feature type="transmembrane region" description="Helical" evidence="7">
    <location>
        <begin position="589"/>
        <end position="611"/>
    </location>
</feature>
<evidence type="ECO:0000256" key="2">
    <source>
        <dbReference type="ARBA" id="ARBA00022606"/>
    </source>
</evidence>
<keyword evidence="4" id="KW-0040">ANK repeat</keyword>
<sequence length="841" mass="96867">MKSESSEDPERLLKVPQCSFLEAERLLFAVQTNDHQRIHDLVVKNPDVLTHQYAPYDYQTILHIACNDQHSMGEVTRNTIDTLIKFGARCDQPNKNDHWEPIHYTAINANKEKMEAILSHLSKDQINSLVTCTKHTFQKYTFCSKKIEKTYSNNALTILLKYGNREKDFHACCQLLIDKGINVQQADSKGVTPSDLIWKLHDDKLNRLLKVRSAFQDNFKDSFGLLRLNSINRFISMDLSPDEANSLDGKDENVSSCTLLQMCCAKGMTACVKHLLEKGASPNKVTTKNPEHPIVIAINGDHEEMVKVFLSRHDVVLPDDILLQLQMLYKNKKKVSTADKYMKMILKNLRRYDKETLQKYLRARDDLERTALHYAVHYKCTDTTLTLLSMGASLISEDIFGYTPLSSIDAHVLEKCFTNCISAIQEDETPTGFFQKKAQYSVKIDYGNLISKEKDVQESQFLYQMIGVPGLNHLMNHPVVASYLVLKWEKFKWWVYLNLSLYFVAYVSLLFDGLFKTSHFLQTSNVLLWIAYAVLLCRDLSQLLIFRLSYLKKAESIIDLSLIGAVTYIVIDSWISTTTVNKNLLVARSVVFLTSTIGIFNQLGNVSYFTIKVAMLRQISANFAKAMAFYIFPVVAFFFCFHVLSEKEHAFFDLLYDTVTMFAGDADGEFPEEQFEHNPIFGKTIYIIFVVSMGIILHNLLIGLAVSDLQEIRKQAEFLCKKEHAKYVVKVEQIIFNQFKNSKLLKPLFRNILAYLYVFKKSRALVIHFDDSKSMHVKEDSRAKKKKIHCRETVKYLQDIFKQLTLNDKRTEDAYSIKSLHEKFEKLEALVLESLEKSKKL</sequence>
<evidence type="ECO:0000313" key="8">
    <source>
        <dbReference type="EMBL" id="KAJ3641060.1"/>
    </source>
</evidence>
<organism evidence="8 9">
    <name type="scientific">Zophobas morio</name>
    <dbReference type="NCBI Taxonomy" id="2755281"/>
    <lineage>
        <taxon>Eukaryota</taxon>
        <taxon>Metazoa</taxon>
        <taxon>Ecdysozoa</taxon>
        <taxon>Arthropoda</taxon>
        <taxon>Hexapoda</taxon>
        <taxon>Insecta</taxon>
        <taxon>Pterygota</taxon>
        <taxon>Neoptera</taxon>
        <taxon>Endopterygota</taxon>
        <taxon>Coleoptera</taxon>
        <taxon>Polyphaga</taxon>
        <taxon>Cucujiformia</taxon>
        <taxon>Tenebrionidae</taxon>
        <taxon>Zophobas</taxon>
    </lineage>
</organism>
<dbReference type="SMART" id="SM00248">
    <property type="entry name" value="ANK"/>
    <property type="match status" value="6"/>
</dbReference>
<dbReference type="EMBL" id="JALNTZ010000009">
    <property type="protein sequence ID" value="KAJ3641060.1"/>
    <property type="molecule type" value="Genomic_DNA"/>
</dbReference>
<keyword evidence="3" id="KW-0677">Repeat</keyword>
<dbReference type="InterPro" id="IPR002110">
    <property type="entry name" value="Ankyrin_rpt"/>
</dbReference>
<keyword evidence="7" id="KW-0472">Membrane</keyword>
<dbReference type="PANTHER" id="PTHR47143">
    <property type="entry name" value="TRANSIENT RECEPTOR POTENTIAL CATION CHANNEL PROTEIN PAINLESS"/>
    <property type="match status" value="1"/>
</dbReference>
<feature type="transmembrane region" description="Helical" evidence="7">
    <location>
        <begin position="685"/>
        <end position="706"/>
    </location>
</feature>
<feature type="transmembrane region" description="Helical" evidence="7">
    <location>
        <begin position="623"/>
        <end position="644"/>
    </location>
</feature>
<accession>A0AA38M284</accession>
<dbReference type="GO" id="GO:0022857">
    <property type="term" value="F:transmembrane transporter activity"/>
    <property type="evidence" value="ECO:0007669"/>
    <property type="project" value="TreeGrafter"/>
</dbReference>
<proteinExistence type="predicted"/>
<keyword evidence="9" id="KW-1185">Reference proteome</keyword>
<evidence type="ECO:0008006" key="10">
    <source>
        <dbReference type="Google" id="ProtNLM"/>
    </source>
</evidence>
<evidence type="ECO:0000313" key="9">
    <source>
        <dbReference type="Proteomes" id="UP001168821"/>
    </source>
</evidence>
<dbReference type="GO" id="GO:0034220">
    <property type="term" value="P:monoatomic ion transmembrane transport"/>
    <property type="evidence" value="ECO:0007669"/>
    <property type="project" value="UniProtKB-KW"/>
</dbReference>
<keyword evidence="7" id="KW-1133">Transmembrane helix</keyword>